<feature type="domain" description="AMP-binding enzyme C-terminal" evidence="4">
    <location>
        <begin position="492"/>
        <end position="567"/>
    </location>
</feature>
<dbReference type="PANTHER" id="PTHR43201:SF5">
    <property type="entry name" value="MEDIUM-CHAIN ACYL-COA LIGASE ACSF2, MITOCHONDRIAL"/>
    <property type="match status" value="1"/>
</dbReference>
<dbReference type="NCBIfam" id="NF004114">
    <property type="entry name" value="PRK05605.1"/>
    <property type="match status" value="1"/>
</dbReference>
<keyword evidence="6" id="KW-1185">Reference proteome</keyword>
<dbReference type="EMBL" id="CP001620">
    <property type="protein sequence ID" value="ACR18642.1"/>
    <property type="molecule type" value="Genomic_DNA"/>
</dbReference>
<keyword evidence="2" id="KW-0436">Ligase</keyword>
<dbReference type="HOGENOM" id="CLU_000022_59_7_11"/>
<evidence type="ECO:0000259" key="3">
    <source>
        <dbReference type="Pfam" id="PF00501"/>
    </source>
</evidence>
<dbReference type="SUPFAM" id="SSF56801">
    <property type="entry name" value="Acetyl-CoA synthetase-like"/>
    <property type="match status" value="1"/>
</dbReference>
<sequence>MSSHEISITESTDMGATDDKAWLQYYPDWTGHQLDYEGMTLSTIYRDNLAKFGNRPGVSFFGAEQSWKDVDQEVRRAAAGLYALGVRRGDRVAILMPNCPQHVHAFFACIMLGAVPVEHNPLYTAPELKGPFADHGARIAIVWDKSVGMVETLRRDPHTALDTIVSVDMTKAMPLHYRIALRIPLPPLATMRNKLTTSVDGTVPWETLVSDGLGGDGSTIEPYEADPDDPALILYTSGTTGAPKGAELRHRNLVANVVQGKAWVPDLRPGKETFLVALPMFHAYGITMNMLFGPFIGGAKLILLPTPDMKLIMSIMKKQTPTWLPGVPTLYGRTAQEAAEKGIDIHGVRNSFSGASSLPVSTVEKWEALTKGHLIEGYGLTETSPIIAGNPMTDDRRPGYVGIPFPDTIIRIADKDNLDRTMPDGEAGELLVKGPQVFSGYINAPEANAKSFHDGWYITGDVGIMEPDGFIRLVARTKEIIITGGFNVYPQEVEDVLNQHPDVEDSTVVGLPREDGSETVVAAISLEPGAALDPEGLKDYCRKSLARYKVPRTFYHFDDLPRDQMGKIRRRDVRDDIIERSKRN</sequence>
<dbReference type="PROSITE" id="PS00455">
    <property type="entry name" value="AMP_BINDING"/>
    <property type="match status" value="1"/>
</dbReference>
<dbReference type="CDD" id="cd05936">
    <property type="entry name" value="FC-FACS_FadD_like"/>
    <property type="match status" value="1"/>
</dbReference>
<evidence type="ECO:0000313" key="6">
    <source>
        <dbReference type="Proteomes" id="UP000001473"/>
    </source>
</evidence>
<name>C4LLD7_CORK4</name>
<dbReference type="InterPro" id="IPR042099">
    <property type="entry name" value="ANL_N_sf"/>
</dbReference>
<accession>C4LLD7</accession>
<dbReference type="GO" id="GO:0006631">
    <property type="term" value="P:fatty acid metabolic process"/>
    <property type="evidence" value="ECO:0007669"/>
    <property type="project" value="TreeGrafter"/>
</dbReference>
<dbReference type="Gene3D" id="3.30.300.30">
    <property type="match status" value="1"/>
</dbReference>
<protein>
    <submittedName>
        <fullName evidence="5">Acyl-CoA synthetase</fullName>
    </submittedName>
</protein>
<dbReference type="GO" id="GO:0031956">
    <property type="term" value="F:medium-chain fatty acid-CoA ligase activity"/>
    <property type="evidence" value="ECO:0007669"/>
    <property type="project" value="TreeGrafter"/>
</dbReference>
<dbReference type="Pfam" id="PF13193">
    <property type="entry name" value="AMP-binding_C"/>
    <property type="match status" value="1"/>
</dbReference>
<organism evidence="5 6">
    <name type="scientific">Corynebacterium kroppenstedtii (strain DSM 44385 / JCM 11950 / CIP 105744 / CCUG 35717)</name>
    <dbReference type="NCBI Taxonomy" id="645127"/>
    <lineage>
        <taxon>Bacteria</taxon>
        <taxon>Bacillati</taxon>
        <taxon>Actinomycetota</taxon>
        <taxon>Actinomycetes</taxon>
        <taxon>Mycobacteriales</taxon>
        <taxon>Corynebacteriaceae</taxon>
        <taxon>Corynebacterium</taxon>
    </lineage>
</organism>
<dbReference type="AlphaFoldDB" id="C4LLD7"/>
<dbReference type="eggNOG" id="COG0318">
    <property type="taxonomic scope" value="Bacteria"/>
</dbReference>
<evidence type="ECO:0000259" key="4">
    <source>
        <dbReference type="Pfam" id="PF13193"/>
    </source>
</evidence>
<dbReference type="InterPro" id="IPR000873">
    <property type="entry name" value="AMP-dep_synth/lig_dom"/>
</dbReference>
<reference evidence="5 6" key="1">
    <citation type="journal article" date="2008" name="J. Biotechnol.">
        <title>Ultrafast pyrosequencing of Corynebacterium kroppenstedtii DSM44385 revealed insights into the physiology of a lipophilic corynebacterium that lacks mycolic acids.</title>
        <authorList>
            <person name="Tauch A."/>
            <person name="Schneider J."/>
            <person name="Szczepanowski R."/>
            <person name="Tilker A."/>
            <person name="Viehoever P."/>
            <person name="Gartemann K.-H."/>
            <person name="Arnold W."/>
            <person name="Blom J."/>
            <person name="Brinkrolf K."/>
            <person name="Brune I."/>
            <person name="Goetker S."/>
            <person name="Weisshaar B."/>
            <person name="Goesmann A."/>
            <person name="Droege M."/>
            <person name="Puehler A."/>
        </authorList>
    </citation>
    <scope>NUCLEOTIDE SEQUENCE [LARGE SCALE GENOMIC DNA]</scope>
    <source>
        <strain evidence="6">DSM 44385 / JCM 11950 / CIP 105744 / CCUG 35717</strain>
    </source>
</reference>
<gene>
    <name evidence="5" type="primary">fadD3</name>
    <name evidence="5" type="ordered locus">ckrop_1928</name>
</gene>
<proteinExistence type="inferred from homology"/>
<dbReference type="KEGG" id="ckp:ckrop_1928"/>
<dbReference type="Pfam" id="PF00501">
    <property type="entry name" value="AMP-binding"/>
    <property type="match status" value="1"/>
</dbReference>
<dbReference type="PANTHER" id="PTHR43201">
    <property type="entry name" value="ACYL-COA SYNTHETASE"/>
    <property type="match status" value="1"/>
</dbReference>
<dbReference type="Gene3D" id="3.40.50.12780">
    <property type="entry name" value="N-terminal domain of ligase-like"/>
    <property type="match status" value="1"/>
</dbReference>
<dbReference type="InterPro" id="IPR025110">
    <property type="entry name" value="AMP-bd_C"/>
</dbReference>
<comment type="similarity">
    <text evidence="1">Belongs to the ATP-dependent AMP-binding enzyme family.</text>
</comment>
<dbReference type="InterPro" id="IPR045851">
    <property type="entry name" value="AMP-bd_C_sf"/>
</dbReference>
<dbReference type="STRING" id="645127.ckrop_1928"/>
<dbReference type="Proteomes" id="UP000001473">
    <property type="component" value="Chromosome"/>
</dbReference>
<evidence type="ECO:0000313" key="5">
    <source>
        <dbReference type="EMBL" id="ACR18642.1"/>
    </source>
</evidence>
<feature type="domain" description="AMP-dependent synthetase/ligase" evidence="3">
    <location>
        <begin position="47"/>
        <end position="441"/>
    </location>
</feature>
<evidence type="ECO:0000256" key="2">
    <source>
        <dbReference type="ARBA" id="ARBA00022598"/>
    </source>
</evidence>
<evidence type="ECO:0000256" key="1">
    <source>
        <dbReference type="ARBA" id="ARBA00006432"/>
    </source>
</evidence>
<dbReference type="InterPro" id="IPR020845">
    <property type="entry name" value="AMP-binding_CS"/>
</dbReference>